<evidence type="ECO:0000313" key="2">
    <source>
        <dbReference type="Proteomes" id="UP000315226"/>
    </source>
</evidence>
<dbReference type="OrthoDB" id="4223513at2"/>
<sequence>MHRHEGPSRGKFAAGLTAAVALAATAAGLLIGTYNDRPPWATDIAYEGGFVQASRIRGYDVDGTRTKSLLTGECALMERQGLGGARAAHDPAAWVAGCLDGAAGRPSRNQGLVR</sequence>
<keyword evidence="2" id="KW-1185">Reference proteome</keyword>
<accession>A0A4Y3RVV5</accession>
<protein>
    <submittedName>
        <fullName evidence="1">Uncharacterized protein</fullName>
    </submittedName>
</protein>
<dbReference type="Proteomes" id="UP000315226">
    <property type="component" value="Unassembled WGS sequence"/>
</dbReference>
<proteinExistence type="predicted"/>
<dbReference type="AlphaFoldDB" id="A0A4Y3RVV5"/>
<dbReference type="RefSeq" id="WP_055642523.1">
    <property type="nucleotide sequence ID" value="NZ_BJMN01000053.1"/>
</dbReference>
<name>A0A4Y3RVV5_9ACTN</name>
<comment type="caution">
    <text evidence="1">The sequence shown here is derived from an EMBL/GenBank/DDBJ whole genome shotgun (WGS) entry which is preliminary data.</text>
</comment>
<reference evidence="1 2" key="1">
    <citation type="submission" date="2019-06" db="EMBL/GenBank/DDBJ databases">
        <title>Whole genome shotgun sequence of Streptomyces gardneri NBRC 12865.</title>
        <authorList>
            <person name="Hosoyama A."/>
            <person name="Uohara A."/>
            <person name="Ohji S."/>
            <person name="Ichikawa N."/>
        </authorList>
    </citation>
    <scope>NUCLEOTIDE SEQUENCE [LARGE SCALE GENOMIC DNA]</scope>
    <source>
        <strain evidence="1 2">NBRC 12865</strain>
    </source>
</reference>
<evidence type="ECO:0000313" key="1">
    <source>
        <dbReference type="EMBL" id="GEB61198.1"/>
    </source>
</evidence>
<gene>
    <name evidence="1" type="ORF">SGA01_68030</name>
</gene>
<organism evidence="1 2">
    <name type="scientific">Streptomyces gardneri</name>
    <dbReference type="NCBI Taxonomy" id="66892"/>
    <lineage>
        <taxon>Bacteria</taxon>
        <taxon>Bacillati</taxon>
        <taxon>Actinomycetota</taxon>
        <taxon>Actinomycetes</taxon>
        <taxon>Kitasatosporales</taxon>
        <taxon>Streptomycetaceae</taxon>
        <taxon>Streptomyces</taxon>
    </lineage>
</organism>
<dbReference type="EMBL" id="BJMN01000053">
    <property type="protein sequence ID" value="GEB61198.1"/>
    <property type="molecule type" value="Genomic_DNA"/>
</dbReference>
<dbReference type="GeneID" id="95690859"/>